<feature type="region of interest" description="Disordered" evidence="1">
    <location>
        <begin position="69"/>
        <end position="281"/>
    </location>
</feature>
<feature type="compositionally biased region" description="Basic and acidic residues" evidence="1">
    <location>
        <begin position="136"/>
        <end position="147"/>
    </location>
</feature>
<keyword evidence="3" id="KW-1185">Reference proteome</keyword>
<gene>
    <name evidence="2" type="ORF">U9M48_020435</name>
</gene>
<dbReference type="Proteomes" id="UP001341281">
    <property type="component" value="Chromosome 04"/>
</dbReference>
<feature type="compositionally biased region" description="Basic and acidic residues" evidence="1">
    <location>
        <begin position="223"/>
        <end position="250"/>
    </location>
</feature>
<organism evidence="2 3">
    <name type="scientific">Paspalum notatum var. saurae</name>
    <dbReference type="NCBI Taxonomy" id="547442"/>
    <lineage>
        <taxon>Eukaryota</taxon>
        <taxon>Viridiplantae</taxon>
        <taxon>Streptophyta</taxon>
        <taxon>Embryophyta</taxon>
        <taxon>Tracheophyta</taxon>
        <taxon>Spermatophyta</taxon>
        <taxon>Magnoliopsida</taxon>
        <taxon>Liliopsida</taxon>
        <taxon>Poales</taxon>
        <taxon>Poaceae</taxon>
        <taxon>PACMAD clade</taxon>
        <taxon>Panicoideae</taxon>
        <taxon>Andropogonodae</taxon>
        <taxon>Paspaleae</taxon>
        <taxon>Paspalinae</taxon>
        <taxon>Paspalum</taxon>
    </lineage>
</organism>
<proteinExistence type="predicted"/>
<dbReference type="PANTHER" id="PTHR48227">
    <property type="entry name" value="DNA TOPOISOMERASE 1-LIKE"/>
    <property type="match status" value="1"/>
</dbReference>
<dbReference type="EMBL" id="CP144748">
    <property type="protein sequence ID" value="WVZ71904.1"/>
    <property type="molecule type" value="Genomic_DNA"/>
</dbReference>
<protein>
    <submittedName>
        <fullName evidence="2">Uncharacterized protein</fullName>
    </submittedName>
</protein>
<feature type="compositionally biased region" description="Basic and acidic residues" evidence="1">
    <location>
        <begin position="113"/>
        <end position="126"/>
    </location>
</feature>
<dbReference type="PANTHER" id="PTHR48227:SF1">
    <property type="entry name" value="DNA LIGASE 1-LIKE"/>
    <property type="match status" value="1"/>
</dbReference>
<evidence type="ECO:0000313" key="2">
    <source>
        <dbReference type="EMBL" id="WVZ71904.1"/>
    </source>
</evidence>
<dbReference type="AlphaFoldDB" id="A0AAQ3THH8"/>
<evidence type="ECO:0000256" key="1">
    <source>
        <dbReference type="SAM" id="MobiDB-lite"/>
    </source>
</evidence>
<sequence>MRAITGAIVSSKPCSLAKAACVLERFSDSAAAHLPSSDCATYFRVAAAAASQHNLFRRGLRARHQQGDANLDAHGHVGPEEGDTRHQDRKRKGDMTFHAGGDSAVEAEVEVSGETKSKKKKEDLQVERAVAGADSHIPRSPEISSEKRMKKTEKHPNQETIVAVKQEPVLDVEEDLGREKKRNNKKENGHVKLEEDAHEVAGKHVNDGVAERAVASGKKMKRKNNEKEEGVAKDVKEEEKPVSHGDLDIVKKRKKKRGRGDHDDNALEQVEHTKKKQRKQS</sequence>
<feature type="compositionally biased region" description="Basic and acidic residues" evidence="1">
    <location>
        <begin position="185"/>
        <end position="210"/>
    </location>
</feature>
<feature type="compositionally biased region" description="Basic and acidic residues" evidence="1">
    <location>
        <begin position="71"/>
        <end position="95"/>
    </location>
</feature>
<feature type="compositionally biased region" description="Basic and acidic residues" evidence="1">
    <location>
        <begin position="260"/>
        <end position="272"/>
    </location>
</feature>
<accession>A0AAQ3THH8</accession>
<reference evidence="2 3" key="1">
    <citation type="submission" date="2024-02" db="EMBL/GenBank/DDBJ databases">
        <title>High-quality chromosome-scale genome assembly of Pensacola bahiagrass (Paspalum notatum Flugge var. saurae).</title>
        <authorList>
            <person name="Vega J.M."/>
            <person name="Podio M."/>
            <person name="Orjuela J."/>
            <person name="Siena L.A."/>
            <person name="Pessino S.C."/>
            <person name="Combes M.C."/>
            <person name="Mariac C."/>
            <person name="Albertini E."/>
            <person name="Pupilli F."/>
            <person name="Ortiz J.P.A."/>
            <person name="Leblanc O."/>
        </authorList>
    </citation>
    <scope>NUCLEOTIDE SEQUENCE [LARGE SCALE GENOMIC DNA]</scope>
    <source>
        <strain evidence="2">R1</strain>
        <tissue evidence="2">Leaf</tissue>
    </source>
</reference>
<evidence type="ECO:0000313" key="3">
    <source>
        <dbReference type="Proteomes" id="UP001341281"/>
    </source>
</evidence>
<name>A0AAQ3THH8_PASNO</name>